<evidence type="ECO:0000256" key="2">
    <source>
        <dbReference type="RuleBase" id="RU362116"/>
    </source>
</evidence>
<evidence type="ECO:0000259" key="4">
    <source>
        <dbReference type="Pfam" id="PF06429"/>
    </source>
</evidence>
<name>A0A2T0BJB7_9CLOT</name>
<organism evidence="6 7">
    <name type="scientific">Clostridium vincentii</name>
    <dbReference type="NCBI Taxonomy" id="52704"/>
    <lineage>
        <taxon>Bacteria</taxon>
        <taxon>Bacillati</taxon>
        <taxon>Bacillota</taxon>
        <taxon>Clostridia</taxon>
        <taxon>Eubacteriales</taxon>
        <taxon>Clostridiaceae</taxon>
        <taxon>Clostridium</taxon>
    </lineage>
</organism>
<comment type="subcellular location">
    <subcellularLocation>
        <location evidence="2">Bacterial flagellum basal body</location>
    </subcellularLocation>
</comment>
<dbReference type="Pfam" id="PF00460">
    <property type="entry name" value="Flg_bb_rod"/>
    <property type="match status" value="1"/>
</dbReference>
<dbReference type="EMBL" id="PVXQ01000004">
    <property type="protein sequence ID" value="PRR83959.1"/>
    <property type="molecule type" value="Genomic_DNA"/>
</dbReference>
<dbReference type="Pfam" id="PF22692">
    <property type="entry name" value="LlgE_F_G_D1"/>
    <property type="match status" value="1"/>
</dbReference>
<dbReference type="InterPro" id="IPR037925">
    <property type="entry name" value="FlgE/F/G-like"/>
</dbReference>
<evidence type="ECO:0000259" key="3">
    <source>
        <dbReference type="Pfam" id="PF00460"/>
    </source>
</evidence>
<dbReference type="InterPro" id="IPR001444">
    <property type="entry name" value="Flag_bb_rod_N"/>
</dbReference>
<accession>A0A2T0BJB7</accession>
<feature type="domain" description="Flagellar basal-body/hook protein C-terminal" evidence="4">
    <location>
        <begin position="207"/>
        <end position="250"/>
    </location>
</feature>
<dbReference type="PANTHER" id="PTHR30435:SF19">
    <property type="entry name" value="FLAGELLAR BASAL-BODY ROD PROTEIN FLGG"/>
    <property type="match status" value="1"/>
</dbReference>
<keyword evidence="6" id="KW-0966">Cell projection</keyword>
<dbReference type="Pfam" id="PF06429">
    <property type="entry name" value="Flg_bbr_C"/>
    <property type="match status" value="1"/>
</dbReference>
<evidence type="ECO:0000313" key="6">
    <source>
        <dbReference type="EMBL" id="PRR83959.1"/>
    </source>
</evidence>
<keyword evidence="2" id="KW-0975">Bacterial flagellum</keyword>
<dbReference type="NCBIfam" id="TIGR03506">
    <property type="entry name" value="FlgEFG_subfam"/>
    <property type="match status" value="1"/>
</dbReference>
<keyword evidence="6" id="KW-0969">Cilium</keyword>
<dbReference type="OrthoDB" id="9800375at2"/>
<dbReference type="PANTHER" id="PTHR30435">
    <property type="entry name" value="FLAGELLAR PROTEIN"/>
    <property type="match status" value="1"/>
</dbReference>
<keyword evidence="6" id="KW-0282">Flagellum</keyword>
<feature type="domain" description="Flagellar hook protein FlgE/F/G-like D1" evidence="5">
    <location>
        <begin position="96"/>
        <end position="152"/>
    </location>
</feature>
<dbReference type="InterPro" id="IPR053967">
    <property type="entry name" value="LlgE_F_G-like_D1"/>
</dbReference>
<evidence type="ECO:0000313" key="7">
    <source>
        <dbReference type="Proteomes" id="UP000239471"/>
    </source>
</evidence>
<protein>
    <submittedName>
        <fullName evidence="6">Flagellar basal-body rod protein FlgG</fullName>
    </submittedName>
</protein>
<evidence type="ECO:0000259" key="5">
    <source>
        <dbReference type="Pfam" id="PF22692"/>
    </source>
</evidence>
<dbReference type="GO" id="GO:0009425">
    <property type="term" value="C:bacterial-type flagellum basal body"/>
    <property type="evidence" value="ECO:0007669"/>
    <property type="project" value="UniProtKB-SubCell"/>
</dbReference>
<dbReference type="InterPro" id="IPR010930">
    <property type="entry name" value="Flg_bb/hook_C_dom"/>
</dbReference>
<dbReference type="SUPFAM" id="SSF117143">
    <property type="entry name" value="Flagellar hook protein flgE"/>
    <property type="match status" value="1"/>
</dbReference>
<dbReference type="InterPro" id="IPR019776">
    <property type="entry name" value="Flagellar_basal_body_rod_CS"/>
</dbReference>
<evidence type="ECO:0000256" key="1">
    <source>
        <dbReference type="ARBA" id="ARBA00009677"/>
    </source>
</evidence>
<gene>
    <name evidence="6" type="primary">flgG_2</name>
    <name evidence="6" type="ORF">CLVI_06130</name>
</gene>
<dbReference type="Proteomes" id="UP000239471">
    <property type="component" value="Unassembled WGS sequence"/>
</dbReference>
<dbReference type="AlphaFoldDB" id="A0A2T0BJB7"/>
<reference evidence="6 7" key="1">
    <citation type="submission" date="2018-03" db="EMBL/GenBank/DDBJ databases">
        <title>Genome sequence of Clostridium vincentii DSM 10228.</title>
        <authorList>
            <person name="Poehlein A."/>
            <person name="Daniel R."/>
        </authorList>
    </citation>
    <scope>NUCLEOTIDE SEQUENCE [LARGE SCALE GENOMIC DNA]</scope>
    <source>
        <strain evidence="6 7">DSM 10228</strain>
    </source>
</reference>
<comment type="similarity">
    <text evidence="1 2">Belongs to the flagella basal body rod proteins family.</text>
</comment>
<keyword evidence="7" id="KW-1185">Reference proteome</keyword>
<dbReference type="PROSITE" id="PS00588">
    <property type="entry name" value="FLAGELLA_BB_ROD"/>
    <property type="match status" value="1"/>
</dbReference>
<comment type="caution">
    <text evidence="6">The sequence shown here is derived from an EMBL/GenBank/DDBJ whole genome shotgun (WGS) entry which is preliminary data.</text>
</comment>
<dbReference type="RefSeq" id="WP_106058642.1">
    <property type="nucleotide sequence ID" value="NZ_PVXQ01000004.1"/>
</dbReference>
<proteinExistence type="inferred from homology"/>
<feature type="domain" description="Flagellar basal body rod protein N-terminal" evidence="3">
    <location>
        <begin position="5"/>
        <end position="35"/>
    </location>
</feature>
<dbReference type="InterPro" id="IPR020013">
    <property type="entry name" value="Flagellar_FlgE/F/G"/>
</dbReference>
<dbReference type="GO" id="GO:0071978">
    <property type="term" value="P:bacterial-type flagellum-dependent swarming motility"/>
    <property type="evidence" value="ECO:0007669"/>
    <property type="project" value="TreeGrafter"/>
</dbReference>
<sequence length="255" mass="27465">MIRSLYTAVSGMITMENKQNTVTNNMANANTTGYKSQNLVTKSFNDVLLQNMDKVTNGVNQKQELGTISLGVAIDAVNTNFTQGTLKETGKVGDLAIEGKGFFAVKSGDQTFYTRDGQFRVNNQGNLANNSGDLLLGTNKATGALEPITVASGDFTVDKYNNVYVNGTATHKIAIADFADYATLGKTGDNYYTGENPTYAGDARVSQGFLETSNVNITNEMVDMMTVMRNFESAQKFVTMLDESLGKAANEVGKV</sequence>